<evidence type="ECO:0000313" key="3">
    <source>
        <dbReference type="Proteomes" id="UP000325081"/>
    </source>
</evidence>
<organism evidence="2 3">
    <name type="scientific">Striga asiatica</name>
    <name type="common">Asiatic witchweed</name>
    <name type="synonym">Buchnera asiatica</name>
    <dbReference type="NCBI Taxonomy" id="4170"/>
    <lineage>
        <taxon>Eukaryota</taxon>
        <taxon>Viridiplantae</taxon>
        <taxon>Streptophyta</taxon>
        <taxon>Embryophyta</taxon>
        <taxon>Tracheophyta</taxon>
        <taxon>Spermatophyta</taxon>
        <taxon>Magnoliopsida</taxon>
        <taxon>eudicotyledons</taxon>
        <taxon>Gunneridae</taxon>
        <taxon>Pentapetalae</taxon>
        <taxon>asterids</taxon>
        <taxon>lamiids</taxon>
        <taxon>Lamiales</taxon>
        <taxon>Orobanchaceae</taxon>
        <taxon>Buchnereae</taxon>
        <taxon>Striga</taxon>
    </lineage>
</organism>
<proteinExistence type="predicted"/>
<sequence>MHNHQRAQMSRPRTRKAATSPNDLQQPHCRPIAVQQPQGDARCDLDTRRRDEIDDLLYKQLSASDLYLHAILGLKAYMKALATPNWVLLPTVQHMQKAVHEILKAYWKLQGIQGHNITNHNWNYNFRGTEILYYSNHNKYRIFNSQTTPICFEEPDTLYISTSYKHET</sequence>
<name>A0A5A7P1N8_STRAF</name>
<dbReference type="AlphaFoldDB" id="A0A5A7P1N8"/>
<evidence type="ECO:0000256" key="1">
    <source>
        <dbReference type="SAM" id="MobiDB-lite"/>
    </source>
</evidence>
<reference evidence="3" key="1">
    <citation type="journal article" date="2019" name="Curr. Biol.">
        <title>Genome Sequence of Striga asiatica Provides Insight into the Evolution of Plant Parasitism.</title>
        <authorList>
            <person name="Yoshida S."/>
            <person name="Kim S."/>
            <person name="Wafula E.K."/>
            <person name="Tanskanen J."/>
            <person name="Kim Y.M."/>
            <person name="Honaas L."/>
            <person name="Yang Z."/>
            <person name="Spallek T."/>
            <person name="Conn C.E."/>
            <person name="Ichihashi Y."/>
            <person name="Cheong K."/>
            <person name="Cui S."/>
            <person name="Der J.P."/>
            <person name="Gundlach H."/>
            <person name="Jiao Y."/>
            <person name="Hori C."/>
            <person name="Ishida J.K."/>
            <person name="Kasahara H."/>
            <person name="Kiba T."/>
            <person name="Kim M.S."/>
            <person name="Koo N."/>
            <person name="Laohavisit A."/>
            <person name="Lee Y.H."/>
            <person name="Lumba S."/>
            <person name="McCourt P."/>
            <person name="Mortimer J.C."/>
            <person name="Mutuku J.M."/>
            <person name="Nomura T."/>
            <person name="Sasaki-Sekimoto Y."/>
            <person name="Seto Y."/>
            <person name="Wang Y."/>
            <person name="Wakatake T."/>
            <person name="Sakakibara H."/>
            <person name="Demura T."/>
            <person name="Yamaguchi S."/>
            <person name="Yoneyama K."/>
            <person name="Manabe R.I."/>
            <person name="Nelson D.C."/>
            <person name="Schulman A.H."/>
            <person name="Timko M.P."/>
            <person name="dePamphilis C.W."/>
            <person name="Choi D."/>
            <person name="Shirasu K."/>
        </authorList>
    </citation>
    <scope>NUCLEOTIDE SEQUENCE [LARGE SCALE GENOMIC DNA]</scope>
    <source>
        <strain evidence="3">cv. UVA1</strain>
    </source>
</reference>
<dbReference type="Proteomes" id="UP000325081">
    <property type="component" value="Unassembled WGS sequence"/>
</dbReference>
<gene>
    <name evidence="2" type="ORF">STAS_02401</name>
</gene>
<evidence type="ECO:0000313" key="2">
    <source>
        <dbReference type="EMBL" id="GER26733.1"/>
    </source>
</evidence>
<accession>A0A5A7P1N8</accession>
<protein>
    <submittedName>
        <fullName evidence="2">Cysteine/Histidine-rich C1 domain family protein</fullName>
    </submittedName>
</protein>
<comment type="caution">
    <text evidence="2">The sequence shown here is derived from an EMBL/GenBank/DDBJ whole genome shotgun (WGS) entry which is preliminary data.</text>
</comment>
<feature type="region of interest" description="Disordered" evidence="1">
    <location>
        <begin position="1"/>
        <end position="43"/>
    </location>
</feature>
<keyword evidence="3" id="KW-1185">Reference proteome</keyword>
<dbReference type="EMBL" id="BKCP01001114">
    <property type="protein sequence ID" value="GER26733.1"/>
    <property type="molecule type" value="Genomic_DNA"/>
</dbReference>